<dbReference type="OrthoDB" id="38641at2"/>
<name>A0A3Q8XP30_9HYPH</name>
<keyword evidence="2" id="KW-0472">Membrane</keyword>
<evidence type="ECO:0000256" key="1">
    <source>
        <dbReference type="SAM" id="MobiDB-lite"/>
    </source>
</evidence>
<gene>
    <name evidence="4" type="ORF">D5400_12650</name>
</gene>
<dbReference type="InterPro" id="IPR013491">
    <property type="entry name" value="Tape_meas_N"/>
</dbReference>
<dbReference type="AlphaFoldDB" id="A0A3Q8XP30"/>
<reference evidence="4 5" key="1">
    <citation type="submission" date="2018-09" db="EMBL/GenBank/DDBJ databases">
        <title>Marinorhizobium profundi gen. nov., sp. nov., isolated from a deep-sea sediment sample from the New Britain Trench and proposal of Marinorhizobiaceae fam. nov. in the order Rhizobiales of the class Alphaproteobacteria.</title>
        <authorList>
            <person name="Cao J."/>
        </authorList>
    </citation>
    <scope>NUCLEOTIDE SEQUENCE [LARGE SCALE GENOMIC DNA]</scope>
    <source>
        <strain evidence="4 5">WS11</strain>
    </source>
</reference>
<accession>A0A3Q8XP30</accession>
<proteinExistence type="predicted"/>
<feature type="transmembrane region" description="Helical" evidence="2">
    <location>
        <begin position="305"/>
        <end position="327"/>
    </location>
</feature>
<feature type="domain" description="Tape measure protein N-terminal" evidence="3">
    <location>
        <begin position="73"/>
        <end position="264"/>
    </location>
</feature>
<evidence type="ECO:0000256" key="2">
    <source>
        <dbReference type="SAM" id="Phobius"/>
    </source>
</evidence>
<protein>
    <submittedName>
        <fullName evidence="4">Phage tail tape measure protein</fullName>
    </submittedName>
</protein>
<organism evidence="4 5">
    <name type="scientific">Georhizobium profundi</name>
    <dbReference type="NCBI Taxonomy" id="2341112"/>
    <lineage>
        <taxon>Bacteria</taxon>
        <taxon>Pseudomonadati</taxon>
        <taxon>Pseudomonadota</taxon>
        <taxon>Alphaproteobacteria</taxon>
        <taxon>Hyphomicrobiales</taxon>
        <taxon>Rhizobiaceae</taxon>
        <taxon>Georhizobium</taxon>
    </lineage>
</organism>
<evidence type="ECO:0000313" key="5">
    <source>
        <dbReference type="Proteomes" id="UP000268192"/>
    </source>
</evidence>
<evidence type="ECO:0000259" key="3">
    <source>
        <dbReference type="Pfam" id="PF20155"/>
    </source>
</evidence>
<dbReference type="RefSeq" id="WP_126010326.1">
    <property type="nucleotide sequence ID" value="NZ_CP032509.1"/>
</dbReference>
<keyword evidence="5" id="KW-1185">Reference proteome</keyword>
<dbReference type="Pfam" id="PF20155">
    <property type="entry name" value="TMP_3"/>
    <property type="match status" value="1"/>
</dbReference>
<dbReference type="Proteomes" id="UP000268192">
    <property type="component" value="Chromosome"/>
</dbReference>
<feature type="transmembrane region" description="Helical" evidence="2">
    <location>
        <begin position="339"/>
        <end position="358"/>
    </location>
</feature>
<sequence length="804" mass="83883">MATDLERLVVQLSADVKSYERAMARAQGVTNREFNAIERRARKLNSNLNGIALRTAQSFIAPLAGIGAALGTQQIAAYADEWTEAGNKIRAAATSVGVQARSLDQLKEGANDARAELSSYVDLYARLIRSASGVAKSEQEIADATNIVAKAFKAGGASASEQASGILQLGQALGSGVLQGDELRSLRENAPILAQAIATEFGVTIAQLKDLGAEGELVSSRVFRAIINAQGQIEAQFKQTNMTIRDALTEVNNEFLAYVGNADESAGASARLVAAFQTLADNFEGVADTVVTFAGILIGALTGRALVGVVAGLGNAVVALGAFLTAVRTGTAATLTFRAALGPIGLIAGAAAAAVYLFSDSMTDADRSAKTHAGTVNELKFQIENLDYANAEAVASTRSKIAADIEAAKTALTRAKAERELAASIAAGNVGSVVPIPGLSPEQQAANTAAGVADDPITKDRQAYIDQLEVQLSELDDLNRQLDDYASGRAKPTRADVNFGNGASDATGRAGGSGKSDTDYFQREIEQIRERRDAIVVETEAMRGLNPLIDDYGFTLEYARAKQELLAAAKRENLQITPELAGTIEALAASYAAASADANRLAESQDEARRRAEEMNELGKDVLGGFISDMQRGTSATEALANALDKVATKLLDSGLDALFGTGGGSGGGLLSSILGGFGGGGRTFQSTTTYGQFIGAIPRRAAGGPVQKGRPYIVGEKREELFVPDQSGRILPSVPQMPDLRALAGSAKGDRPSPAQVNVEVFVRDDGTLGAIARQAGGEAADVRIRQYDGARKKLYQAGGDFG</sequence>
<keyword evidence="2" id="KW-0812">Transmembrane</keyword>
<dbReference type="EMBL" id="CP032509">
    <property type="protein sequence ID" value="AZN72013.1"/>
    <property type="molecule type" value="Genomic_DNA"/>
</dbReference>
<dbReference type="KEGG" id="abaw:D5400_12650"/>
<dbReference type="NCBIfam" id="TIGR02675">
    <property type="entry name" value="tape_meas_nterm"/>
    <property type="match status" value="1"/>
</dbReference>
<feature type="region of interest" description="Disordered" evidence="1">
    <location>
        <begin position="493"/>
        <end position="518"/>
    </location>
</feature>
<keyword evidence="2" id="KW-1133">Transmembrane helix</keyword>
<evidence type="ECO:0000313" key="4">
    <source>
        <dbReference type="EMBL" id="AZN72013.1"/>
    </source>
</evidence>